<accession>A0A1M4TJP7</accession>
<dbReference type="Pfam" id="PF13566">
    <property type="entry name" value="DUF4130"/>
    <property type="match status" value="1"/>
</dbReference>
<dbReference type="EMBL" id="FQTY01000002">
    <property type="protein sequence ID" value="SHE44732.1"/>
    <property type="molecule type" value="Genomic_DNA"/>
</dbReference>
<evidence type="ECO:0000313" key="2">
    <source>
        <dbReference type="EMBL" id="SHE44732.1"/>
    </source>
</evidence>
<protein>
    <submittedName>
        <fullName evidence="2">Probable DNA metabolism protein</fullName>
    </submittedName>
</protein>
<reference evidence="3" key="1">
    <citation type="submission" date="2016-11" db="EMBL/GenBank/DDBJ databases">
        <authorList>
            <person name="Varghese N."/>
            <person name="Submissions S."/>
        </authorList>
    </citation>
    <scope>NUCLEOTIDE SEQUENCE [LARGE SCALE GENOMIC DNA]</scope>
    <source>
        <strain evidence="3">DSM 18095</strain>
    </source>
</reference>
<gene>
    <name evidence="2" type="ORF">SAMN02745784_00712</name>
</gene>
<dbReference type="Proteomes" id="UP000184114">
    <property type="component" value="Unassembled WGS sequence"/>
</dbReference>
<proteinExistence type="predicted"/>
<dbReference type="STRING" id="1123404.SAMN02745784_00712"/>
<evidence type="ECO:0000259" key="1">
    <source>
        <dbReference type="Pfam" id="PF13566"/>
    </source>
</evidence>
<dbReference type="AlphaFoldDB" id="A0A1M4TJP7"/>
<name>A0A1M4TJP7_9FIRM</name>
<sequence>MIHYIYDGSFDGLLTGVYEAYYRRENIDDIVPEDSMEENFLVQKVFISTDGEKSKKVYEAIENKISEEALRKVFYAYLSELPRHGITILKYLQLGFTIGAEVDFNLSNDIVLKINSIYDKVGKEKHRMLGLVRFKQLENGILYSSIEPDYNIVGLLAPHFKSRMMNENWVIHDVKRGIAVFYNKEEWVIKDMEINNSLIVKEDEEQYQELWKAYFKSIAIQNKINPSLQKRCMPVRYWKHLVEK</sequence>
<feature type="domain" description="DUF4130" evidence="1">
    <location>
        <begin position="86"/>
        <end position="243"/>
    </location>
</feature>
<evidence type="ECO:0000313" key="3">
    <source>
        <dbReference type="Proteomes" id="UP000184114"/>
    </source>
</evidence>
<organism evidence="2 3">
    <name type="scientific">Tissierella praeacuta DSM 18095</name>
    <dbReference type="NCBI Taxonomy" id="1123404"/>
    <lineage>
        <taxon>Bacteria</taxon>
        <taxon>Bacillati</taxon>
        <taxon>Bacillota</taxon>
        <taxon>Tissierellia</taxon>
        <taxon>Tissierellales</taxon>
        <taxon>Tissierellaceae</taxon>
        <taxon>Tissierella</taxon>
    </lineage>
</organism>
<dbReference type="GeneID" id="90996440"/>
<dbReference type="InterPro" id="IPR025404">
    <property type="entry name" value="DUF4130"/>
</dbReference>
<dbReference type="RefSeq" id="WP_072973180.1">
    <property type="nucleotide sequence ID" value="NZ_FQTY01000002.1"/>
</dbReference>
<dbReference type="InterPro" id="IPR023875">
    <property type="entry name" value="DNA_repair_put"/>
</dbReference>
<keyword evidence="3" id="KW-1185">Reference proteome</keyword>
<dbReference type="NCBIfam" id="TIGR03915">
    <property type="entry name" value="SAM_7_link_chp"/>
    <property type="match status" value="1"/>
</dbReference>